<accession>A0A3B0TTG8</accession>
<protein>
    <submittedName>
        <fullName evidence="1">Glucokinase</fullName>
        <ecNumber evidence="1">2.7.1.2</ecNumber>
    </submittedName>
</protein>
<dbReference type="InterPro" id="IPR043129">
    <property type="entry name" value="ATPase_NBD"/>
</dbReference>
<gene>
    <name evidence="1" type="ORF">MNBD_BACTEROID01-1894</name>
</gene>
<organism evidence="1">
    <name type="scientific">hydrothermal vent metagenome</name>
    <dbReference type="NCBI Taxonomy" id="652676"/>
    <lineage>
        <taxon>unclassified sequences</taxon>
        <taxon>metagenomes</taxon>
        <taxon>ecological metagenomes</taxon>
    </lineage>
</organism>
<dbReference type="PANTHER" id="PTHR18964:SF149">
    <property type="entry name" value="BIFUNCTIONAL UDP-N-ACETYLGLUCOSAMINE 2-EPIMERASE_N-ACETYLMANNOSAMINE KINASE"/>
    <property type="match status" value="1"/>
</dbReference>
<dbReference type="EMBL" id="UOEP01000159">
    <property type="protein sequence ID" value="VAW21895.1"/>
    <property type="molecule type" value="Genomic_DNA"/>
</dbReference>
<reference evidence="1" key="1">
    <citation type="submission" date="2018-06" db="EMBL/GenBank/DDBJ databases">
        <authorList>
            <person name="Zhirakovskaya E."/>
        </authorList>
    </citation>
    <scope>NUCLEOTIDE SEQUENCE</scope>
</reference>
<dbReference type="Pfam" id="PF00480">
    <property type="entry name" value="ROK"/>
    <property type="match status" value="1"/>
</dbReference>
<dbReference type="Gene3D" id="3.30.420.40">
    <property type="match status" value="2"/>
</dbReference>
<keyword evidence="1" id="KW-0808">Transferase</keyword>
<dbReference type="EC" id="2.7.1.2" evidence="1"/>
<keyword evidence="1" id="KW-0418">Kinase</keyword>
<dbReference type="InterPro" id="IPR000600">
    <property type="entry name" value="ROK"/>
</dbReference>
<name>A0A3B0TTG8_9ZZZZ</name>
<sequence length="312" mass="33628">MNVIGLDIGGTIIKIGIIRSGEIIAETTIDAISGKGLKGRLPAIEQAVNALLGEQNIPKRSLSGISISSPGIIDPYKARLITVYNKFEDAAQLDLRAWAKEKWGIPLSMNNDARSACIGEWQYGAGKGCDNMVMVTLGTGFGSSAIIEGRILHGKHFRGGILGGHIIANAEGFQCNCGSIGCVEAHSSTWNLETIAKNIDGFENSGLAHKLPLDFKIIFEEAAAGNKIAIKIRNYCMDYWAVGIANLIYAYDPERVVIGGGVMKSADVIIPYIQKRLKDFGWIDFGEIDIVKAKYPNSAALLSAEYLINNPV</sequence>
<dbReference type="PANTHER" id="PTHR18964">
    <property type="entry name" value="ROK (REPRESSOR, ORF, KINASE) FAMILY"/>
    <property type="match status" value="1"/>
</dbReference>
<evidence type="ECO:0000313" key="1">
    <source>
        <dbReference type="EMBL" id="VAW21895.1"/>
    </source>
</evidence>
<dbReference type="GO" id="GO:0004340">
    <property type="term" value="F:glucokinase activity"/>
    <property type="evidence" value="ECO:0007669"/>
    <property type="project" value="UniProtKB-EC"/>
</dbReference>
<dbReference type="AlphaFoldDB" id="A0A3B0TTG8"/>
<dbReference type="SUPFAM" id="SSF53067">
    <property type="entry name" value="Actin-like ATPase domain"/>
    <property type="match status" value="1"/>
</dbReference>
<proteinExistence type="predicted"/>